<dbReference type="SUPFAM" id="SSF55856">
    <property type="entry name" value="Cytochrome b5-like heme/steroid binding domain"/>
    <property type="match status" value="1"/>
</dbReference>
<dbReference type="InterPro" id="IPR001199">
    <property type="entry name" value="Cyt_B5-like_heme/steroid-bd"/>
</dbReference>
<keyword evidence="5" id="KW-0812">Transmembrane</keyword>
<organism evidence="7 8">
    <name type="scientific">Leptidea sinapis</name>
    <dbReference type="NCBI Taxonomy" id="189913"/>
    <lineage>
        <taxon>Eukaryota</taxon>
        <taxon>Metazoa</taxon>
        <taxon>Ecdysozoa</taxon>
        <taxon>Arthropoda</taxon>
        <taxon>Hexapoda</taxon>
        <taxon>Insecta</taxon>
        <taxon>Pterygota</taxon>
        <taxon>Neoptera</taxon>
        <taxon>Endopterygota</taxon>
        <taxon>Lepidoptera</taxon>
        <taxon>Glossata</taxon>
        <taxon>Ditrysia</taxon>
        <taxon>Papilionoidea</taxon>
        <taxon>Pieridae</taxon>
        <taxon>Dismorphiinae</taxon>
        <taxon>Leptidea</taxon>
    </lineage>
</organism>
<dbReference type="InterPro" id="IPR050668">
    <property type="entry name" value="Cytochrome_b5"/>
</dbReference>
<dbReference type="EMBL" id="FZQP02006678">
    <property type="protein sequence ID" value="VVD03344.1"/>
    <property type="molecule type" value="Genomic_DNA"/>
</dbReference>
<dbReference type="PROSITE" id="PS00191">
    <property type="entry name" value="CYTOCHROME_B5_1"/>
    <property type="match status" value="1"/>
</dbReference>
<name>A0A5E4R1Z9_9NEOP</name>
<comment type="similarity">
    <text evidence="4 5">Belongs to the cytochrome b5 family.</text>
</comment>
<keyword evidence="5" id="KW-0472">Membrane</keyword>
<reference evidence="7 8" key="1">
    <citation type="submission" date="2017-07" db="EMBL/GenBank/DDBJ databases">
        <authorList>
            <person name="Talla V."/>
            <person name="Backstrom N."/>
        </authorList>
    </citation>
    <scope>NUCLEOTIDE SEQUENCE [LARGE SCALE GENOMIC DNA]</scope>
</reference>
<evidence type="ECO:0000256" key="5">
    <source>
        <dbReference type="RuleBase" id="RU362121"/>
    </source>
</evidence>
<dbReference type="GO" id="GO:0046872">
    <property type="term" value="F:metal ion binding"/>
    <property type="evidence" value="ECO:0007669"/>
    <property type="project" value="UniProtKB-UniRule"/>
</dbReference>
<evidence type="ECO:0000259" key="6">
    <source>
        <dbReference type="PROSITE" id="PS50255"/>
    </source>
</evidence>
<keyword evidence="5" id="KW-1133">Transmembrane helix</keyword>
<feature type="domain" description="Cytochrome b5 heme-binding" evidence="6">
    <location>
        <begin position="49"/>
        <end position="125"/>
    </location>
</feature>
<dbReference type="Proteomes" id="UP000324832">
    <property type="component" value="Unassembled WGS sequence"/>
</dbReference>
<evidence type="ECO:0000256" key="4">
    <source>
        <dbReference type="ARBA" id="ARBA00038168"/>
    </source>
</evidence>
<gene>
    <name evidence="7" type="ORF">LSINAPIS_LOCUS13360</name>
</gene>
<dbReference type="AlphaFoldDB" id="A0A5E4R1Z9"/>
<dbReference type="InterPro" id="IPR018506">
    <property type="entry name" value="Cyt_B5_heme-BS"/>
</dbReference>
<evidence type="ECO:0000313" key="8">
    <source>
        <dbReference type="Proteomes" id="UP000324832"/>
    </source>
</evidence>
<proteinExistence type="inferred from homology"/>
<evidence type="ECO:0000256" key="2">
    <source>
        <dbReference type="ARBA" id="ARBA00022723"/>
    </source>
</evidence>
<evidence type="ECO:0000313" key="7">
    <source>
        <dbReference type="EMBL" id="VVD03344.1"/>
    </source>
</evidence>
<keyword evidence="3 5" id="KW-0408">Iron</keyword>
<dbReference type="PRINTS" id="PR00363">
    <property type="entry name" value="CYTOCHROMEB5"/>
</dbReference>
<keyword evidence="8" id="KW-1185">Reference proteome</keyword>
<keyword evidence="1 5" id="KW-0349">Heme</keyword>
<evidence type="ECO:0000256" key="1">
    <source>
        <dbReference type="ARBA" id="ARBA00022617"/>
    </source>
</evidence>
<dbReference type="SMART" id="SM01117">
    <property type="entry name" value="Cyt-b5"/>
    <property type="match status" value="1"/>
</dbReference>
<dbReference type="GO" id="GO:0020037">
    <property type="term" value="F:heme binding"/>
    <property type="evidence" value="ECO:0007669"/>
    <property type="project" value="UniProtKB-UniRule"/>
</dbReference>
<dbReference type="PANTHER" id="PTHR19359">
    <property type="entry name" value="CYTOCHROME B5"/>
    <property type="match status" value="1"/>
</dbReference>
<dbReference type="GO" id="GO:0016020">
    <property type="term" value="C:membrane"/>
    <property type="evidence" value="ECO:0007669"/>
    <property type="project" value="TreeGrafter"/>
</dbReference>
<keyword evidence="2 5" id="KW-0479">Metal-binding</keyword>
<evidence type="ECO:0000256" key="3">
    <source>
        <dbReference type="ARBA" id="ARBA00023004"/>
    </source>
</evidence>
<sequence>MDVHQTGPSHKCGTPAGARGGLRTDCRHVAGQFATRTDRRRRRLAMAEDSQWTRQLVERRTARHEAAIIIDNVVYDVSGFLEEHPGGADVLLTNAGRDASRCFHEVGHSEDALALRERFRLGELVEQDRWPVLARPQEDGGAGRPLTWAALLHVLGPPLAMAALATWAYLYVL</sequence>
<protein>
    <recommendedName>
        <fullName evidence="6">Cytochrome b5 heme-binding domain-containing protein</fullName>
    </recommendedName>
</protein>
<feature type="transmembrane region" description="Helical" evidence="5">
    <location>
        <begin position="146"/>
        <end position="170"/>
    </location>
</feature>
<accession>A0A5E4R1Z9</accession>
<dbReference type="Pfam" id="PF00173">
    <property type="entry name" value="Cyt-b5"/>
    <property type="match status" value="1"/>
</dbReference>
<dbReference type="PROSITE" id="PS50255">
    <property type="entry name" value="CYTOCHROME_B5_2"/>
    <property type="match status" value="1"/>
</dbReference>
<dbReference type="InterPro" id="IPR036400">
    <property type="entry name" value="Cyt_B5-like_heme/steroid_sf"/>
</dbReference>
<dbReference type="Gene3D" id="3.10.120.10">
    <property type="entry name" value="Cytochrome b5-like heme/steroid binding domain"/>
    <property type="match status" value="1"/>
</dbReference>